<feature type="domain" description="Abnormal cell migration protein 18-like fibronectin type I" evidence="2">
    <location>
        <begin position="202"/>
        <end position="263"/>
    </location>
</feature>
<accession>A0ABD2K340</accession>
<keyword evidence="1" id="KW-0732">Signal</keyword>
<dbReference type="InterPro" id="IPR037219">
    <property type="entry name" value="Peptidase_M41-like"/>
</dbReference>
<dbReference type="Pfam" id="PF23003">
    <property type="entry name" value="Fn1_2"/>
    <property type="match status" value="2"/>
</dbReference>
<dbReference type="SUPFAM" id="SSF140990">
    <property type="entry name" value="FtsH protease domain-like"/>
    <property type="match status" value="1"/>
</dbReference>
<feature type="signal peptide" evidence="1">
    <location>
        <begin position="1"/>
        <end position="21"/>
    </location>
</feature>
<organism evidence="3 4">
    <name type="scientific">Heterodera trifolii</name>
    <dbReference type="NCBI Taxonomy" id="157864"/>
    <lineage>
        <taxon>Eukaryota</taxon>
        <taxon>Metazoa</taxon>
        <taxon>Ecdysozoa</taxon>
        <taxon>Nematoda</taxon>
        <taxon>Chromadorea</taxon>
        <taxon>Rhabditida</taxon>
        <taxon>Tylenchina</taxon>
        <taxon>Tylenchomorpha</taxon>
        <taxon>Tylenchoidea</taxon>
        <taxon>Heteroderidae</taxon>
        <taxon>Heteroderinae</taxon>
        <taxon>Heterodera</taxon>
    </lineage>
</organism>
<protein>
    <recommendedName>
        <fullName evidence="2">Abnormal cell migration protein 18-like fibronectin type I domain-containing protein</fullName>
    </recommendedName>
</protein>
<feature type="chain" id="PRO_5044764462" description="Abnormal cell migration protein 18-like fibronectin type I domain-containing protein" evidence="1">
    <location>
        <begin position="22"/>
        <end position="475"/>
    </location>
</feature>
<comment type="caution">
    <text evidence="3">The sequence shown here is derived from an EMBL/GenBank/DDBJ whole genome shotgun (WGS) entry which is preliminary data.</text>
</comment>
<sequence>MFFITFFANFCFCLALPSSQANVRELGQRYQALKEYVVSKKQNVRYEATATQMAPKRKPTMGGGNATTAKFPPGIDMPTNNSECVDMNGKRRSHGAGYERHNRHIIYRCNNQMEEAIACFGIERTGKARIPIGQTVQNDGYWHKCEKYANGSVTYTQGCYFYEGNKLHKMNLNEQQRIGLITHFCEEESKDMVQYYTRRVDQCIKNGRKFEDGEKFNENHIRYKCQSGIIGVLGCFIDEIHILAIGQDFLEPNRVHRCYRAGITVGYTSYDCGFRGGPSCKSPLIPRSLGKVPKLRKKRQLTPRLIATHECGHVIGYWNHPHSDGVISTTTDQHEHGAGLTSVPSRSHFTLPQLAAKLVGLLGGPIFEEQFLGVSVLGPTDDSWARKVAFQMARMEADGTATAFFIVSSAPIIEEAHLRERAEELLQGARTTLINWLTIRANRKASKKCINQLARRGSLGEPEIRRILGTPAYQG</sequence>
<keyword evidence="4" id="KW-1185">Reference proteome</keyword>
<name>A0ABD2K340_9BILA</name>
<dbReference type="AlphaFoldDB" id="A0ABD2K340"/>
<reference evidence="3 4" key="1">
    <citation type="submission" date="2024-10" db="EMBL/GenBank/DDBJ databases">
        <authorList>
            <person name="Kim D."/>
        </authorList>
    </citation>
    <scope>NUCLEOTIDE SEQUENCE [LARGE SCALE GENOMIC DNA]</scope>
    <source>
        <strain evidence="3">BH-2024</strain>
    </source>
</reference>
<dbReference type="EMBL" id="JBICBT010000844">
    <property type="protein sequence ID" value="KAL3097287.1"/>
    <property type="molecule type" value="Genomic_DNA"/>
</dbReference>
<evidence type="ECO:0000313" key="4">
    <source>
        <dbReference type="Proteomes" id="UP001620626"/>
    </source>
</evidence>
<dbReference type="Gene3D" id="1.20.58.760">
    <property type="entry name" value="Peptidase M41"/>
    <property type="match status" value="1"/>
</dbReference>
<proteinExistence type="predicted"/>
<evidence type="ECO:0000256" key="1">
    <source>
        <dbReference type="SAM" id="SignalP"/>
    </source>
</evidence>
<dbReference type="Proteomes" id="UP001620626">
    <property type="component" value="Unassembled WGS sequence"/>
</dbReference>
<feature type="domain" description="Abnormal cell migration protein 18-like fibronectin type I" evidence="2">
    <location>
        <begin position="127"/>
        <end position="190"/>
    </location>
</feature>
<evidence type="ECO:0000313" key="3">
    <source>
        <dbReference type="EMBL" id="KAL3097287.1"/>
    </source>
</evidence>
<evidence type="ECO:0000259" key="2">
    <source>
        <dbReference type="Pfam" id="PF23003"/>
    </source>
</evidence>
<dbReference type="InterPro" id="IPR055119">
    <property type="entry name" value="Mig18_Fn1"/>
</dbReference>
<gene>
    <name evidence="3" type="ORF">niasHT_029603</name>
</gene>